<feature type="region of interest" description="Disordered" evidence="1">
    <location>
        <begin position="167"/>
        <end position="199"/>
    </location>
</feature>
<feature type="compositionally biased region" description="Basic and acidic residues" evidence="1">
    <location>
        <begin position="167"/>
        <end position="178"/>
    </location>
</feature>
<dbReference type="Pfam" id="PF19266">
    <property type="entry name" value="CIS_tube"/>
    <property type="match status" value="1"/>
</dbReference>
<dbReference type="AlphaFoldDB" id="A0A919NHP3"/>
<dbReference type="EMBL" id="BOMY01000006">
    <property type="protein sequence ID" value="GIF18191.1"/>
    <property type="molecule type" value="Genomic_DNA"/>
</dbReference>
<comment type="caution">
    <text evidence="3">The sequence shown here is derived from an EMBL/GenBank/DDBJ whole genome shotgun (WGS) entry which is preliminary data.</text>
</comment>
<reference evidence="3" key="1">
    <citation type="submission" date="2021-01" db="EMBL/GenBank/DDBJ databases">
        <title>Whole genome shotgun sequence of Actinoplanes tereljensis NBRC 105297.</title>
        <authorList>
            <person name="Komaki H."/>
            <person name="Tamura T."/>
        </authorList>
    </citation>
    <scope>NUCLEOTIDE SEQUENCE</scope>
    <source>
        <strain evidence="3">NBRC 105297</strain>
    </source>
</reference>
<dbReference type="RefSeq" id="WP_203799124.1">
    <property type="nucleotide sequence ID" value="NZ_BOMY01000006.1"/>
</dbReference>
<gene>
    <name evidence="3" type="ORF">Ate02nite_09210</name>
</gene>
<protein>
    <recommendedName>
        <fullName evidence="2">Contractile injection system tube protein N-terminal domain-containing protein</fullName>
    </recommendedName>
</protein>
<dbReference type="InterPro" id="IPR045361">
    <property type="entry name" value="CIS_tube_prot_N"/>
</dbReference>
<evidence type="ECO:0000313" key="4">
    <source>
        <dbReference type="Proteomes" id="UP000623608"/>
    </source>
</evidence>
<proteinExistence type="predicted"/>
<feature type="domain" description="Contractile injection system tube protein N-terminal" evidence="2">
    <location>
        <begin position="28"/>
        <end position="168"/>
    </location>
</feature>
<evidence type="ECO:0000259" key="2">
    <source>
        <dbReference type="Pfam" id="PF19266"/>
    </source>
</evidence>
<evidence type="ECO:0000256" key="1">
    <source>
        <dbReference type="SAM" id="MobiDB-lite"/>
    </source>
</evidence>
<feature type="region of interest" description="Disordered" evidence="1">
    <location>
        <begin position="1"/>
        <end position="35"/>
    </location>
</feature>
<sequence>MTDIPDGRAHLFRLKTTPGGKAGENGTRETDGDPIVVPFNPASLRIQHTGSLDVGGKTAGSENRQHTGVGKSSLSFDLEFDTTEMGDAANAVDVRSVTEPVRQFVEAPTGRTKTAPPAVLFVFGTLRFSGVVTQLSEEITYFLPPDSTPGRAKLTITLQGIDQRVEQARKGPAQRDADAGTDPAQPAGAPAGLGTSGTSSVRRIEVARNSESAAQLAARIGANPAAWRSLMDGMDDPLTLPEGAPVTVGPELAAATVAVGSASGFTSTGANGDPGRLAAALGLTAAGAAVTDAAGAVRAAAADVAAAGRDAQRAAGFALAAAGGTAAAAAQVVAQRAAAEAAAARSAFAVPVGAATGVDPRSLTYARSVPLRATAARALPGGTLRATPVTGPSWVPPAATTR</sequence>
<organism evidence="3 4">
    <name type="scientific">Paractinoplanes tereljensis</name>
    <dbReference type="NCBI Taxonomy" id="571912"/>
    <lineage>
        <taxon>Bacteria</taxon>
        <taxon>Bacillati</taxon>
        <taxon>Actinomycetota</taxon>
        <taxon>Actinomycetes</taxon>
        <taxon>Micromonosporales</taxon>
        <taxon>Micromonosporaceae</taxon>
        <taxon>Paractinoplanes</taxon>
    </lineage>
</organism>
<feature type="region of interest" description="Disordered" evidence="1">
    <location>
        <begin position="51"/>
        <end position="70"/>
    </location>
</feature>
<feature type="compositionally biased region" description="Low complexity" evidence="1">
    <location>
        <begin position="180"/>
        <end position="192"/>
    </location>
</feature>
<dbReference type="Proteomes" id="UP000623608">
    <property type="component" value="Unassembled WGS sequence"/>
</dbReference>
<name>A0A919NHP3_9ACTN</name>
<evidence type="ECO:0000313" key="3">
    <source>
        <dbReference type="EMBL" id="GIF18191.1"/>
    </source>
</evidence>
<accession>A0A919NHP3</accession>
<keyword evidence="4" id="KW-1185">Reference proteome</keyword>